<dbReference type="PANTHER" id="PTHR46268">
    <property type="entry name" value="STRESS RESPONSE PROTEIN NHAX"/>
    <property type="match status" value="1"/>
</dbReference>
<feature type="domain" description="UspA" evidence="2">
    <location>
        <begin position="8"/>
        <end position="148"/>
    </location>
</feature>
<dbReference type="CDD" id="cd00293">
    <property type="entry name" value="USP-like"/>
    <property type="match status" value="2"/>
</dbReference>
<dbReference type="InterPro" id="IPR006015">
    <property type="entry name" value="Universal_stress_UspA"/>
</dbReference>
<dbReference type="AlphaFoldDB" id="A0A369IAP3"/>
<dbReference type="OrthoDB" id="9788959at2"/>
<dbReference type="SUPFAM" id="SSF52402">
    <property type="entry name" value="Adenine nucleotide alpha hydrolases-like"/>
    <property type="match status" value="2"/>
</dbReference>
<dbReference type="EMBL" id="QPIW01000004">
    <property type="protein sequence ID" value="RDB06708.1"/>
    <property type="molecule type" value="Genomic_DNA"/>
</dbReference>
<evidence type="ECO:0000313" key="4">
    <source>
        <dbReference type="Proteomes" id="UP000253141"/>
    </source>
</evidence>
<accession>A0A369IAP3</accession>
<dbReference type="RefSeq" id="WP_114460605.1">
    <property type="nucleotide sequence ID" value="NZ_QPIW01000004.1"/>
</dbReference>
<sequence length="318" mass="35314">MDAVLALHRILVPIDFTATSLNALQTAIAMAIRHKAELILVHIVSTEMVYVLPEGGIMMDTGIDASVKTALLQLDDMARRIRQQHNLTCAYEVKSGSVTFAVVETAKKRGVDIIVMGAYETSKLWAFFMGSTAFSILKNAPCPVLTVPSRKQWLRFKSVLFPVRPVVNALEKYEFARKIIQKNDAKLIVMGVLERLGPHNFDELNKEASQLINNLKTDGVQLQTEFHFCDSLAEIILEKAHLLDVDLLIITASIDYQIKNSFIGPFAQQIVNHANVPVLSIRPSGSFFTQKPLGASTAFLDHLHQATSRLGFPNSFVN</sequence>
<dbReference type="Pfam" id="PF00582">
    <property type="entry name" value="Usp"/>
    <property type="match status" value="1"/>
</dbReference>
<comment type="caution">
    <text evidence="3">The sequence shown here is derived from an EMBL/GenBank/DDBJ whole genome shotgun (WGS) entry which is preliminary data.</text>
</comment>
<dbReference type="Gene3D" id="3.40.50.620">
    <property type="entry name" value="HUPs"/>
    <property type="match status" value="2"/>
</dbReference>
<evidence type="ECO:0000313" key="3">
    <source>
        <dbReference type="EMBL" id="RDB06708.1"/>
    </source>
</evidence>
<keyword evidence="4" id="KW-1185">Reference proteome</keyword>
<reference evidence="3 4" key="1">
    <citation type="submission" date="2018-07" db="EMBL/GenBank/DDBJ databases">
        <title>Genome analysis of Runella aurantiaca.</title>
        <authorList>
            <person name="Yang X."/>
        </authorList>
    </citation>
    <scope>NUCLEOTIDE SEQUENCE [LARGE SCALE GENOMIC DNA]</scope>
    <source>
        <strain evidence="3 4">YX9</strain>
    </source>
</reference>
<dbReference type="PRINTS" id="PR01438">
    <property type="entry name" value="UNVRSLSTRESS"/>
</dbReference>
<name>A0A369IAP3_9BACT</name>
<evidence type="ECO:0000256" key="1">
    <source>
        <dbReference type="ARBA" id="ARBA00008791"/>
    </source>
</evidence>
<organism evidence="3 4">
    <name type="scientific">Runella aurantiaca</name>
    <dbReference type="NCBI Taxonomy" id="2282308"/>
    <lineage>
        <taxon>Bacteria</taxon>
        <taxon>Pseudomonadati</taxon>
        <taxon>Bacteroidota</taxon>
        <taxon>Cytophagia</taxon>
        <taxon>Cytophagales</taxon>
        <taxon>Spirosomataceae</taxon>
        <taxon>Runella</taxon>
    </lineage>
</organism>
<comment type="similarity">
    <text evidence="1">Belongs to the universal stress protein A family.</text>
</comment>
<dbReference type="PANTHER" id="PTHR46268:SF6">
    <property type="entry name" value="UNIVERSAL STRESS PROTEIN UP12"/>
    <property type="match status" value="1"/>
</dbReference>
<dbReference type="Proteomes" id="UP000253141">
    <property type="component" value="Unassembled WGS sequence"/>
</dbReference>
<gene>
    <name evidence="3" type="ORF">DVG78_08205</name>
</gene>
<dbReference type="InterPro" id="IPR006016">
    <property type="entry name" value="UspA"/>
</dbReference>
<dbReference type="InterPro" id="IPR014729">
    <property type="entry name" value="Rossmann-like_a/b/a_fold"/>
</dbReference>
<protein>
    <submittedName>
        <fullName evidence="3">Universal stress protein</fullName>
    </submittedName>
</protein>
<proteinExistence type="inferred from homology"/>
<evidence type="ECO:0000259" key="2">
    <source>
        <dbReference type="Pfam" id="PF00582"/>
    </source>
</evidence>